<comment type="caution">
    <text evidence="1">The sequence shown here is derived from an EMBL/GenBank/DDBJ whole genome shotgun (WGS) entry which is preliminary data.</text>
</comment>
<sequence>MGILNYANEIYEDLQEDLELISLEGENRLVKIESSFYRVNKTLGLIKEYLEEYQFKDEEEEILFFKFYMTKLLKDSIFFEELFNVESGVPLGSKKGMKSHYRKELEQIQGFQNRNRALFNYHLMQKSHFDRIYFLRNVESPLIKPTSFLHTVDQRYYTVHTMIFSRIMATIKLSEFIQQKIQEVDGEVVSEKLTKKFKLTWTAPKVQLVELVYGLKASGVFNHGRADIKEIAQTMEILFGKEMKDYYRTFQEIRIRKKNRTVFLDLVKEKIEAYMEESEGLV</sequence>
<evidence type="ECO:0000313" key="2">
    <source>
        <dbReference type="Proteomes" id="UP000664480"/>
    </source>
</evidence>
<dbReference type="RefSeq" id="WP_206587560.1">
    <property type="nucleotide sequence ID" value="NZ_JAFKCU010000003.1"/>
</dbReference>
<reference evidence="1 2" key="1">
    <citation type="submission" date="2021-03" db="EMBL/GenBank/DDBJ databases">
        <title>novel species isolated from a fishpond in China.</title>
        <authorList>
            <person name="Lu H."/>
            <person name="Cai Z."/>
        </authorList>
    </citation>
    <scope>NUCLEOTIDE SEQUENCE [LARGE SCALE GENOMIC DNA]</scope>
    <source>
        <strain evidence="1 2">YJ13C</strain>
    </source>
</reference>
<evidence type="ECO:0000313" key="1">
    <source>
        <dbReference type="EMBL" id="MBN7816906.1"/>
    </source>
</evidence>
<organism evidence="1 2">
    <name type="scientific">Algoriphagus pacificus</name>
    <dbReference type="NCBI Taxonomy" id="2811234"/>
    <lineage>
        <taxon>Bacteria</taxon>
        <taxon>Pseudomonadati</taxon>
        <taxon>Bacteroidota</taxon>
        <taxon>Cytophagia</taxon>
        <taxon>Cytophagales</taxon>
        <taxon>Cyclobacteriaceae</taxon>
        <taxon>Algoriphagus</taxon>
    </lineage>
</organism>
<name>A0ABS3CIH8_9BACT</name>
<gene>
    <name evidence="1" type="ORF">J0A69_15785</name>
</gene>
<keyword evidence="2" id="KW-1185">Reference proteome</keyword>
<protein>
    <submittedName>
        <fullName evidence="1">RteC domain-containing protein</fullName>
    </submittedName>
</protein>
<accession>A0ABS3CIH8</accession>
<dbReference type="EMBL" id="JAFKCU010000003">
    <property type="protein sequence ID" value="MBN7816906.1"/>
    <property type="molecule type" value="Genomic_DNA"/>
</dbReference>
<proteinExistence type="predicted"/>
<dbReference type="Proteomes" id="UP000664480">
    <property type="component" value="Unassembled WGS sequence"/>
</dbReference>
<dbReference type="Pfam" id="PF09357">
    <property type="entry name" value="RteC"/>
    <property type="match status" value="1"/>
</dbReference>
<dbReference type="InterPro" id="IPR018534">
    <property type="entry name" value="Tet_reg_excision_RteC"/>
</dbReference>